<keyword evidence="3 17" id="KW-0489">Methyltransferase</keyword>
<evidence type="ECO:0000256" key="12">
    <source>
        <dbReference type="ARBA" id="ARBA00068308"/>
    </source>
</evidence>
<organism evidence="17 18">
    <name type="scientific">Acorus calamus</name>
    <name type="common">Sweet flag</name>
    <dbReference type="NCBI Taxonomy" id="4465"/>
    <lineage>
        <taxon>Eukaryota</taxon>
        <taxon>Viridiplantae</taxon>
        <taxon>Streptophyta</taxon>
        <taxon>Embryophyta</taxon>
        <taxon>Tracheophyta</taxon>
        <taxon>Spermatophyta</taxon>
        <taxon>Magnoliopsida</taxon>
        <taxon>Liliopsida</taxon>
        <taxon>Acoraceae</taxon>
        <taxon>Acorus</taxon>
    </lineage>
</organism>
<evidence type="ECO:0000256" key="6">
    <source>
        <dbReference type="ARBA" id="ARBA00022691"/>
    </source>
</evidence>
<evidence type="ECO:0000256" key="2">
    <source>
        <dbReference type="ARBA" id="ARBA00011926"/>
    </source>
</evidence>
<evidence type="ECO:0000313" key="17">
    <source>
        <dbReference type="EMBL" id="KAK1284106.1"/>
    </source>
</evidence>
<feature type="domain" description="MRNA cap 0 methyltransferase" evidence="16">
    <location>
        <begin position="61"/>
        <end position="341"/>
    </location>
</feature>
<evidence type="ECO:0000256" key="5">
    <source>
        <dbReference type="ARBA" id="ARBA00022679"/>
    </source>
</evidence>
<evidence type="ECO:0000256" key="11">
    <source>
        <dbReference type="ARBA" id="ARBA00054892"/>
    </source>
</evidence>
<keyword evidence="4" id="KW-0507">mRNA processing</keyword>
<proteinExistence type="predicted"/>
<dbReference type="SUPFAM" id="SSF53335">
    <property type="entry name" value="S-adenosyl-L-methionine-dependent methyltransferases"/>
    <property type="match status" value="1"/>
</dbReference>
<reference evidence="17" key="1">
    <citation type="journal article" date="2023" name="Nat. Commun.">
        <title>Diploid and tetraploid genomes of Acorus and the evolution of monocots.</title>
        <authorList>
            <person name="Ma L."/>
            <person name="Liu K.W."/>
            <person name="Li Z."/>
            <person name="Hsiao Y.Y."/>
            <person name="Qi Y."/>
            <person name="Fu T."/>
            <person name="Tang G.D."/>
            <person name="Zhang D."/>
            <person name="Sun W.H."/>
            <person name="Liu D.K."/>
            <person name="Li Y."/>
            <person name="Chen G.Z."/>
            <person name="Liu X.D."/>
            <person name="Liao X.Y."/>
            <person name="Jiang Y.T."/>
            <person name="Yu X."/>
            <person name="Hao Y."/>
            <person name="Huang J."/>
            <person name="Zhao X.W."/>
            <person name="Ke S."/>
            <person name="Chen Y.Y."/>
            <person name="Wu W.L."/>
            <person name="Hsu J.L."/>
            <person name="Lin Y.F."/>
            <person name="Huang M.D."/>
            <person name="Li C.Y."/>
            <person name="Huang L."/>
            <person name="Wang Z.W."/>
            <person name="Zhao X."/>
            <person name="Zhong W.Y."/>
            <person name="Peng D.H."/>
            <person name="Ahmad S."/>
            <person name="Lan S."/>
            <person name="Zhang J.S."/>
            <person name="Tsai W.C."/>
            <person name="Van de Peer Y."/>
            <person name="Liu Z.J."/>
        </authorList>
    </citation>
    <scope>NUCLEOTIDE SEQUENCE</scope>
    <source>
        <strain evidence="17">CP</strain>
    </source>
</reference>
<evidence type="ECO:0000256" key="1">
    <source>
        <dbReference type="ARBA" id="ARBA00004123"/>
    </source>
</evidence>
<sequence>MKRGFEETASTSFGPPQSKPKLTPYGDTQFVEDERTKNYARKVADHYSARTNQTLEEREASPIIHLKKLNNWIKSVLIQLYARPRDAVLDLACGKGGDLIKWDKAKIGYYVGIDIAEGSIEDCRTRYNGDADQNLRRKKFSFPARLICGDCFEASLDEVLEDDAPFDMCSCQFAMHYSWSTEVRARRALANVSALLRPGGIFIGTMPDANVIMKKLREAEGLEFGNSVYWIRFDEEYAEKKFKSSSPFGIKYKFHLEDAVDCPEWIVPFNLFKSLAEEYDLELVFVKNSHEFVDQFLKKPEFAELMRRLGALGDGNQDQSTLSQDEWEVAYLYLSFVLKKRGQPDTNTRNTRRTGDKCRYQRMISCTSKVVKNLSLAWDLPTYVEMEHSTRFGWP</sequence>
<keyword evidence="9" id="KW-0539">Nucleus</keyword>
<keyword evidence="7" id="KW-0694">RNA-binding</keyword>
<comment type="subcellular location">
    <subcellularLocation>
        <location evidence="1">Nucleus</location>
    </subcellularLocation>
</comment>
<evidence type="ECO:0000256" key="3">
    <source>
        <dbReference type="ARBA" id="ARBA00022603"/>
    </source>
</evidence>
<evidence type="ECO:0000256" key="15">
    <source>
        <dbReference type="SAM" id="MobiDB-lite"/>
    </source>
</evidence>
<evidence type="ECO:0000256" key="7">
    <source>
        <dbReference type="ARBA" id="ARBA00022884"/>
    </source>
</evidence>
<evidence type="ECO:0000256" key="10">
    <source>
        <dbReference type="ARBA" id="ARBA00044712"/>
    </source>
</evidence>
<dbReference type="Pfam" id="PF03291">
    <property type="entry name" value="mRNA_G-N7_MeTrfase"/>
    <property type="match status" value="1"/>
</dbReference>
<dbReference type="PANTHER" id="PTHR12189:SF2">
    <property type="entry name" value="MRNA CAP GUANINE-N7 METHYLTRANSFERASE"/>
    <property type="match status" value="1"/>
</dbReference>
<comment type="function">
    <text evidence="11">mRNA-capping methyltransferase that methylates the N7 position of the added guanosine to the 5'-cap structure of mRNAs. Binds RNA containing 5'-terminal GpppC.</text>
</comment>
<feature type="region of interest" description="Disordered" evidence="15">
    <location>
        <begin position="1"/>
        <end position="26"/>
    </location>
</feature>
<evidence type="ECO:0000256" key="14">
    <source>
        <dbReference type="ARBA" id="ARBA00082529"/>
    </source>
</evidence>
<name>A0AAV9C5T8_ACOCL</name>
<dbReference type="Gene3D" id="3.40.50.150">
    <property type="entry name" value="Vaccinia Virus protein VP39"/>
    <property type="match status" value="1"/>
</dbReference>
<dbReference type="GO" id="GO:0005634">
    <property type="term" value="C:nucleus"/>
    <property type="evidence" value="ECO:0007669"/>
    <property type="project" value="UniProtKB-SubCell"/>
</dbReference>
<evidence type="ECO:0000256" key="9">
    <source>
        <dbReference type="ARBA" id="ARBA00023242"/>
    </source>
</evidence>
<dbReference type="AlphaFoldDB" id="A0AAV9C5T8"/>
<evidence type="ECO:0000256" key="13">
    <source>
        <dbReference type="ARBA" id="ARBA00077171"/>
    </source>
</evidence>
<dbReference type="PANTHER" id="PTHR12189">
    <property type="entry name" value="MRNA GUANINE-7- METHYLTRANSFERASE"/>
    <property type="match status" value="1"/>
</dbReference>
<dbReference type="CDD" id="cd02440">
    <property type="entry name" value="AdoMet_MTases"/>
    <property type="match status" value="1"/>
</dbReference>
<evidence type="ECO:0000256" key="8">
    <source>
        <dbReference type="ARBA" id="ARBA00023042"/>
    </source>
</evidence>
<gene>
    <name evidence="17" type="ORF">QJS10_CPB21g00797</name>
</gene>
<keyword evidence="8" id="KW-0506">mRNA capping</keyword>
<evidence type="ECO:0000259" key="16">
    <source>
        <dbReference type="PROSITE" id="PS51562"/>
    </source>
</evidence>
<comment type="catalytic activity">
    <reaction evidence="10">
        <text>a 5'-end (5'-triphosphoguanosine)-ribonucleoside in mRNA + S-adenosyl-L-methionine = a 5'-end (N(7)-methyl 5'-triphosphoguanosine)-ribonucleoside in mRNA + S-adenosyl-L-homocysteine</text>
        <dbReference type="Rhea" id="RHEA:67008"/>
        <dbReference type="Rhea" id="RHEA-COMP:17166"/>
        <dbReference type="Rhea" id="RHEA-COMP:17167"/>
        <dbReference type="ChEBI" id="CHEBI:57856"/>
        <dbReference type="ChEBI" id="CHEBI:59789"/>
        <dbReference type="ChEBI" id="CHEBI:156461"/>
        <dbReference type="ChEBI" id="CHEBI:167617"/>
        <dbReference type="EC" id="2.1.1.56"/>
    </reaction>
</comment>
<dbReference type="EC" id="2.1.1.56" evidence="2"/>
<keyword evidence="18" id="KW-1185">Reference proteome</keyword>
<dbReference type="InterPro" id="IPR029063">
    <property type="entry name" value="SAM-dependent_MTases_sf"/>
</dbReference>
<dbReference type="InterPro" id="IPR004971">
    <property type="entry name" value="mRNA_G-N7_MeTrfase_dom"/>
</dbReference>
<dbReference type="PROSITE" id="PS51562">
    <property type="entry name" value="RNA_CAP0_MT"/>
    <property type="match status" value="1"/>
</dbReference>
<dbReference type="FunFam" id="3.40.50.150:FF:000127">
    <property type="entry name" value="mRNA cap guanine-N7 methyltransferase"/>
    <property type="match status" value="1"/>
</dbReference>
<protein>
    <recommendedName>
        <fullName evidence="12">mRNA cap guanine-N(7) methyltransferase 1</fullName>
        <ecNumber evidence="2">2.1.1.56</ecNumber>
    </recommendedName>
    <alternativeName>
        <fullName evidence="13">mRNA (guanine-N(7))-methyltransferase 1</fullName>
    </alternativeName>
    <alternativeName>
        <fullName evidence="14">mRNA cap methyltransferase 1</fullName>
    </alternativeName>
</protein>
<evidence type="ECO:0000313" key="18">
    <source>
        <dbReference type="Proteomes" id="UP001180020"/>
    </source>
</evidence>
<dbReference type="GO" id="GO:0004482">
    <property type="term" value="F:mRNA 5'-cap (guanine-N7-)-methyltransferase activity"/>
    <property type="evidence" value="ECO:0007669"/>
    <property type="project" value="UniProtKB-EC"/>
</dbReference>
<dbReference type="Proteomes" id="UP001180020">
    <property type="component" value="Unassembled WGS sequence"/>
</dbReference>
<dbReference type="EMBL" id="JAUJYO010000021">
    <property type="protein sequence ID" value="KAK1284106.1"/>
    <property type="molecule type" value="Genomic_DNA"/>
</dbReference>
<accession>A0AAV9C5T8</accession>
<reference evidence="17" key="2">
    <citation type="submission" date="2023-06" db="EMBL/GenBank/DDBJ databases">
        <authorList>
            <person name="Ma L."/>
            <person name="Liu K.-W."/>
            <person name="Li Z."/>
            <person name="Hsiao Y.-Y."/>
            <person name="Qi Y."/>
            <person name="Fu T."/>
            <person name="Tang G."/>
            <person name="Zhang D."/>
            <person name="Sun W.-H."/>
            <person name="Liu D.-K."/>
            <person name="Li Y."/>
            <person name="Chen G.-Z."/>
            <person name="Liu X.-D."/>
            <person name="Liao X.-Y."/>
            <person name="Jiang Y.-T."/>
            <person name="Yu X."/>
            <person name="Hao Y."/>
            <person name="Huang J."/>
            <person name="Zhao X.-W."/>
            <person name="Ke S."/>
            <person name="Chen Y.-Y."/>
            <person name="Wu W.-L."/>
            <person name="Hsu J.-L."/>
            <person name="Lin Y.-F."/>
            <person name="Huang M.-D."/>
            <person name="Li C.-Y."/>
            <person name="Huang L."/>
            <person name="Wang Z.-W."/>
            <person name="Zhao X."/>
            <person name="Zhong W.-Y."/>
            <person name="Peng D.-H."/>
            <person name="Ahmad S."/>
            <person name="Lan S."/>
            <person name="Zhang J.-S."/>
            <person name="Tsai W.-C."/>
            <person name="Van De Peer Y."/>
            <person name="Liu Z.-J."/>
        </authorList>
    </citation>
    <scope>NUCLEOTIDE SEQUENCE</scope>
    <source>
        <strain evidence="17">CP</strain>
        <tissue evidence="17">Leaves</tissue>
    </source>
</reference>
<keyword evidence="6" id="KW-0949">S-adenosyl-L-methionine</keyword>
<dbReference type="GO" id="GO:0003723">
    <property type="term" value="F:RNA binding"/>
    <property type="evidence" value="ECO:0007669"/>
    <property type="project" value="UniProtKB-KW"/>
</dbReference>
<keyword evidence="5" id="KW-0808">Transferase</keyword>
<evidence type="ECO:0000256" key="4">
    <source>
        <dbReference type="ARBA" id="ARBA00022664"/>
    </source>
</evidence>
<dbReference type="InterPro" id="IPR039753">
    <property type="entry name" value="RG7MT1"/>
</dbReference>
<comment type="caution">
    <text evidence="17">The sequence shown here is derived from an EMBL/GenBank/DDBJ whole genome shotgun (WGS) entry which is preliminary data.</text>
</comment>